<name>A0A3S0YKJ9_9GAMM</name>
<keyword evidence="1" id="KW-0812">Transmembrane</keyword>
<evidence type="ECO:0000313" key="3">
    <source>
        <dbReference type="Proteomes" id="UP000286912"/>
    </source>
</evidence>
<dbReference type="AlphaFoldDB" id="A0A3S0YKJ9"/>
<accession>A0A3S0YKJ9</accession>
<feature type="transmembrane region" description="Helical" evidence="1">
    <location>
        <begin position="47"/>
        <end position="70"/>
    </location>
</feature>
<dbReference type="EMBL" id="RZHD01000010">
    <property type="protein sequence ID" value="RUR43418.1"/>
    <property type="molecule type" value="Genomic_DNA"/>
</dbReference>
<reference evidence="2 3" key="1">
    <citation type="submission" date="2018-12" db="EMBL/GenBank/DDBJ databases">
        <title>three novel Halomonas strain isolated from plants.</title>
        <authorList>
            <person name="Sun C."/>
        </authorList>
    </citation>
    <scope>NUCLEOTIDE SEQUENCE [LARGE SCALE GENOMIC DNA]</scope>
    <source>
        <strain evidence="2 3">RC</strain>
    </source>
</reference>
<keyword evidence="1" id="KW-1133">Transmembrane helix</keyword>
<keyword evidence="1" id="KW-0472">Membrane</keyword>
<dbReference type="Proteomes" id="UP000286912">
    <property type="component" value="Unassembled WGS sequence"/>
</dbReference>
<proteinExistence type="predicted"/>
<sequence>MITRTSLRLPDCRLIESLLEFAVITAGLVFLNIMYGTPPPFGAPRDIGSAAFFLGMIVLLATGSGVVLLLSAW</sequence>
<feature type="transmembrane region" description="Helical" evidence="1">
    <location>
        <begin position="12"/>
        <end position="35"/>
    </location>
</feature>
<evidence type="ECO:0000256" key="1">
    <source>
        <dbReference type="SAM" id="Phobius"/>
    </source>
</evidence>
<dbReference type="OrthoDB" id="6166717at2"/>
<dbReference type="RefSeq" id="WP_126982001.1">
    <property type="nucleotide sequence ID" value="NZ_RZHD01000010.1"/>
</dbReference>
<evidence type="ECO:0000313" key="2">
    <source>
        <dbReference type="EMBL" id="RUR43418.1"/>
    </source>
</evidence>
<keyword evidence="3" id="KW-1185">Reference proteome</keyword>
<organism evidence="2 3">
    <name type="scientific">Vreelandella populi</name>
    <dbReference type="NCBI Taxonomy" id="2498858"/>
    <lineage>
        <taxon>Bacteria</taxon>
        <taxon>Pseudomonadati</taxon>
        <taxon>Pseudomonadota</taxon>
        <taxon>Gammaproteobacteria</taxon>
        <taxon>Oceanospirillales</taxon>
        <taxon>Halomonadaceae</taxon>
        <taxon>Vreelandella</taxon>
    </lineage>
</organism>
<comment type="caution">
    <text evidence="2">The sequence shown here is derived from an EMBL/GenBank/DDBJ whole genome shotgun (WGS) entry which is preliminary data.</text>
</comment>
<protein>
    <submittedName>
        <fullName evidence="2">Uncharacterized protein</fullName>
    </submittedName>
</protein>
<gene>
    <name evidence="2" type="ORF">ELY37_17060</name>
</gene>